<evidence type="ECO:0000256" key="2">
    <source>
        <dbReference type="ARBA" id="ARBA00010617"/>
    </source>
</evidence>
<dbReference type="GO" id="GO:0016705">
    <property type="term" value="F:oxidoreductase activity, acting on paired donors, with incorporation or reduction of molecular oxygen"/>
    <property type="evidence" value="ECO:0007669"/>
    <property type="project" value="InterPro"/>
</dbReference>
<reference evidence="11" key="1">
    <citation type="submission" date="2023-03" db="EMBL/GenBank/DDBJ databases">
        <authorList>
            <person name="Julca I."/>
        </authorList>
    </citation>
    <scope>NUCLEOTIDE SEQUENCE</scope>
</reference>
<accession>A0AAV1D1L1</accession>
<name>A0AAV1D1L1_OLDCO</name>
<keyword evidence="6" id="KW-1133">Transmembrane helix</keyword>
<keyword evidence="10" id="KW-0472">Membrane</keyword>
<keyword evidence="4" id="KW-0812">Transmembrane</keyword>
<evidence type="ECO:0000256" key="7">
    <source>
        <dbReference type="ARBA" id="ARBA00023002"/>
    </source>
</evidence>
<dbReference type="InterPro" id="IPR001128">
    <property type="entry name" value="Cyt_P450"/>
</dbReference>
<evidence type="ECO:0000313" key="11">
    <source>
        <dbReference type="EMBL" id="CAI9100697.1"/>
    </source>
</evidence>
<keyword evidence="3" id="KW-0349">Heme</keyword>
<keyword evidence="9" id="KW-0503">Monooxygenase</keyword>
<proteinExistence type="inferred from homology"/>
<evidence type="ECO:0000256" key="9">
    <source>
        <dbReference type="ARBA" id="ARBA00023033"/>
    </source>
</evidence>
<evidence type="ECO:0000256" key="5">
    <source>
        <dbReference type="ARBA" id="ARBA00022723"/>
    </source>
</evidence>
<keyword evidence="7" id="KW-0560">Oxidoreductase</keyword>
<dbReference type="InterPro" id="IPR050665">
    <property type="entry name" value="Cytochrome_P450_Monooxygen"/>
</dbReference>
<evidence type="ECO:0000256" key="10">
    <source>
        <dbReference type="ARBA" id="ARBA00023136"/>
    </source>
</evidence>
<dbReference type="GO" id="GO:0005506">
    <property type="term" value="F:iron ion binding"/>
    <property type="evidence" value="ECO:0007669"/>
    <property type="project" value="InterPro"/>
</dbReference>
<comment type="similarity">
    <text evidence="2">Belongs to the cytochrome P450 family.</text>
</comment>
<organism evidence="11 12">
    <name type="scientific">Oldenlandia corymbosa var. corymbosa</name>
    <dbReference type="NCBI Taxonomy" id="529605"/>
    <lineage>
        <taxon>Eukaryota</taxon>
        <taxon>Viridiplantae</taxon>
        <taxon>Streptophyta</taxon>
        <taxon>Embryophyta</taxon>
        <taxon>Tracheophyta</taxon>
        <taxon>Spermatophyta</taxon>
        <taxon>Magnoliopsida</taxon>
        <taxon>eudicotyledons</taxon>
        <taxon>Gunneridae</taxon>
        <taxon>Pentapetalae</taxon>
        <taxon>asterids</taxon>
        <taxon>lamiids</taxon>
        <taxon>Gentianales</taxon>
        <taxon>Rubiaceae</taxon>
        <taxon>Rubioideae</taxon>
        <taxon>Spermacoceae</taxon>
        <taxon>Hedyotis-Oldenlandia complex</taxon>
        <taxon>Oldenlandia</taxon>
    </lineage>
</organism>
<dbReference type="Pfam" id="PF00067">
    <property type="entry name" value="p450"/>
    <property type="match status" value="1"/>
</dbReference>
<protein>
    <submittedName>
        <fullName evidence="11">OLC1v1037853C1</fullName>
    </submittedName>
</protein>
<evidence type="ECO:0000256" key="8">
    <source>
        <dbReference type="ARBA" id="ARBA00023004"/>
    </source>
</evidence>
<dbReference type="PANTHER" id="PTHR24282:SF94">
    <property type="entry name" value="CYTOCHROME P450 72C1"/>
    <property type="match status" value="1"/>
</dbReference>
<sequence length="252" mass="28961">MSDLMILALKVTSILLLSYFLYRVSSSIWWKPKWLERRLRQEGIRGNSYTPLIGDMRDFTKQITEAWSKPMSLSHQILPRADPFTHNTVQKYGKVSLCWAGTTPRVNIMDPQLIKEVLTNRKHQMGVPPSALNPLILVLSQGLTILEGEKWAKHRKIMTPALNLEKLKGMISVYAESCSLLVNKWKKAIAAEETCEIDVWPEFKDLTRDILSRAVFGSNFKEGNEILNLQKELQQLVLKAFQYSVIPGFRFL</sequence>
<dbReference type="SUPFAM" id="SSF48264">
    <property type="entry name" value="Cytochrome P450"/>
    <property type="match status" value="1"/>
</dbReference>
<evidence type="ECO:0000256" key="4">
    <source>
        <dbReference type="ARBA" id="ARBA00022692"/>
    </source>
</evidence>
<comment type="subcellular location">
    <subcellularLocation>
        <location evidence="1">Membrane</location>
    </subcellularLocation>
</comment>
<keyword evidence="12" id="KW-1185">Reference proteome</keyword>
<dbReference type="PANTHER" id="PTHR24282">
    <property type="entry name" value="CYTOCHROME P450 FAMILY MEMBER"/>
    <property type="match status" value="1"/>
</dbReference>
<dbReference type="GO" id="GO:0004497">
    <property type="term" value="F:monooxygenase activity"/>
    <property type="evidence" value="ECO:0007669"/>
    <property type="project" value="UniProtKB-KW"/>
</dbReference>
<dbReference type="InterPro" id="IPR036396">
    <property type="entry name" value="Cyt_P450_sf"/>
</dbReference>
<evidence type="ECO:0000256" key="6">
    <source>
        <dbReference type="ARBA" id="ARBA00022989"/>
    </source>
</evidence>
<evidence type="ECO:0000256" key="1">
    <source>
        <dbReference type="ARBA" id="ARBA00004370"/>
    </source>
</evidence>
<dbReference type="AlphaFoldDB" id="A0AAV1D1L1"/>
<dbReference type="Gene3D" id="1.10.630.10">
    <property type="entry name" value="Cytochrome P450"/>
    <property type="match status" value="1"/>
</dbReference>
<evidence type="ECO:0000313" key="12">
    <source>
        <dbReference type="Proteomes" id="UP001161247"/>
    </source>
</evidence>
<gene>
    <name evidence="11" type="ORF">OLC1_LOCUS10458</name>
</gene>
<dbReference type="Proteomes" id="UP001161247">
    <property type="component" value="Chromosome 3"/>
</dbReference>
<dbReference type="GO" id="GO:0020037">
    <property type="term" value="F:heme binding"/>
    <property type="evidence" value="ECO:0007669"/>
    <property type="project" value="InterPro"/>
</dbReference>
<dbReference type="EMBL" id="OX459120">
    <property type="protein sequence ID" value="CAI9100697.1"/>
    <property type="molecule type" value="Genomic_DNA"/>
</dbReference>
<keyword evidence="8" id="KW-0408">Iron</keyword>
<dbReference type="GO" id="GO:0016020">
    <property type="term" value="C:membrane"/>
    <property type="evidence" value="ECO:0007669"/>
    <property type="project" value="UniProtKB-SubCell"/>
</dbReference>
<evidence type="ECO:0000256" key="3">
    <source>
        <dbReference type="ARBA" id="ARBA00022617"/>
    </source>
</evidence>
<keyword evidence="5" id="KW-0479">Metal-binding</keyword>